<dbReference type="OrthoDB" id="5334309at2759"/>
<dbReference type="AlphaFoldDB" id="A0A8K1D427"/>
<evidence type="ECO:0000256" key="3">
    <source>
        <dbReference type="PROSITE-ProRule" id="PRU00087"/>
    </source>
</evidence>
<dbReference type="GO" id="GO:0051015">
    <property type="term" value="F:actin filament binding"/>
    <property type="evidence" value="ECO:0007669"/>
    <property type="project" value="InterPro"/>
</dbReference>
<feature type="non-terminal residue" evidence="5">
    <location>
        <position position="1"/>
    </location>
</feature>
<protein>
    <submittedName>
        <fullName evidence="5">Uncharacterized protein</fullName>
    </submittedName>
</protein>
<comment type="caution">
    <text evidence="5">The sequence shown here is derived from an EMBL/GenBank/DDBJ whole genome shotgun (WGS) entry which is preliminary data.</text>
</comment>
<evidence type="ECO:0000256" key="1">
    <source>
        <dbReference type="ARBA" id="ARBA00009238"/>
    </source>
</evidence>
<gene>
    <name evidence="5" type="ORF">HGM15179_021632</name>
</gene>
<dbReference type="Proteomes" id="UP000796761">
    <property type="component" value="Unassembled WGS sequence"/>
</dbReference>
<dbReference type="PANTHER" id="PTHR38537">
    <property type="entry name" value="JITTERBUG, ISOFORM N"/>
    <property type="match status" value="1"/>
</dbReference>
<dbReference type="InterPro" id="IPR044801">
    <property type="entry name" value="Filamin"/>
</dbReference>
<feature type="repeat" description="Filamin" evidence="3">
    <location>
        <begin position="11"/>
        <end position="103"/>
    </location>
</feature>
<feature type="region of interest" description="Disordered" evidence="4">
    <location>
        <begin position="331"/>
        <end position="352"/>
    </location>
</feature>
<feature type="repeat" description="Filamin" evidence="3">
    <location>
        <begin position="193"/>
        <end position="285"/>
    </location>
</feature>
<name>A0A8K1D427_9PASS</name>
<dbReference type="SUPFAM" id="SSF81296">
    <property type="entry name" value="E set domains"/>
    <property type="match status" value="3"/>
</dbReference>
<keyword evidence="6" id="KW-1185">Reference proteome</keyword>
<evidence type="ECO:0000256" key="2">
    <source>
        <dbReference type="ARBA" id="ARBA00022737"/>
    </source>
</evidence>
<dbReference type="Gene3D" id="2.60.40.10">
    <property type="entry name" value="Immunoglobulins"/>
    <property type="match status" value="3"/>
</dbReference>
<dbReference type="PANTHER" id="PTHR38537:SF5">
    <property type="entry name" value="FILAMIN-A"/>
    <property type="match status" value="1"/>
</dbReference>
<dbReference type="InterPro" id="IPR014756">
    <property type="entry name" value="Ig_E-set"/>
</dbReference>
<dbReference type="Pfam" id="PF00630">
    <property type="entry name" value="Filamin"/>
    <property type="match status" value="3"/>
</dbReference>
<dbReference type="EMBL" id="SWJQ01004129">
    <property type="protein sequence ID" value="TRZ05475.1"/>
    <property type="molecule type" value="Genomic_DNA"/>
</dbReference>
<dbReference type="GO" id="GO:0030036">
    <property type="term" value="P:actin cytoskeleton organization"/>
    <property type="evidence" value="ECO:0007669"/>
    <property type="project" value="InterPro"/>
</dbReference>
<organism evidence="5 6">
    <name type="scientific">Zosterops borbonicus</name>
    <dbReference type="NCBI Taxonomy" id="364589"/>
    <lineage>
        <taxon>Eukaryota</taxon>
        <taxon>Metazoa</taxon>
        <taxon>Chordata</taxon>
        <taxon>Craniata</taxon>
        <taxon>Vertebrata</taxon>
        <taxon>Euteleostomi</taxon>
        <taxon>Archelosauria</taxon>
        <taxon>Archosauria</taxon>
        <taxon>Dinosauria</taxon>
        <taxon>Saurischia</taxon>
        <taxon>Theropoda</taxon>
        <taxon>Coelurosauria</taxon>
        <taxon>Aves</taxon>
        <taxon>Neognathae</taxon>
        <taxon>Neoaves</taxon>
        <taxon>Telluraves</taxon>
        <taxon>Australaves</taxon>
        <taxon>Passeriformes</taxon>
        <taxon>Sylvioidea</taxon>
        <taxon>Zosteropidae</taxon>
        <taxon>Zosterops</taxon>
    </lineage>
</organism>
<dbReference type="InterPro" id="IPR001298">
    <property type="entry name" value="Filamin/ABP280_rpt"/>
</dbReference>
<feature type="repeat" description="Filamin" evidence="3">
    <location>
        <begin position="101"/>
        <end position="190"/>
    </location>
</feature>
<evidence type="ECO:0000313" key="6">
    <source>
        <dbReference type="Proteomes" id="UP000796761"/>
    </source>
</evidence>
<dbReference type="InterPro" id="IPR013783">
    <property type="entry name" value="Ig-like_fold"/>
</dbReference>
<dbReference type="InterPro" id="IPR017868">
    <property type="entry name" value="Filamin/ABP280_repeat-like"/>
</dbReference>
<feature type="compositionally biased region" description="Polar residues" evidence="4">
    <location>
        <begin position="331"/>
        <end position="342"/>
    </location>
</feature>
<evidence type="ECO:0000313" key="5">
    <source>
        <dbReference type="EMBL" id="TRZ05475.1"/>
    </source>
</evidence>
<sequence>MPSGSPLQFYVDYVNSGHVTAYGPGLTHGTVNRPATFTVCTKDAGEGGLSLAVEGPSKAEISCQDNGDGTCSVSYLPVLPGDYGIVVKYNDKHIAGSPFTARITGDDTLRQSHLKVGASAEIPLDIGESDLSQLSASVTAPSGRREPCQLKRLRNGHLGISFVPQEVGEHLVHVTRGGQPLPRSPIAVTISQAELGDASRVRLRGPGLSQGTTFQPAQFIIDTRDAGYGGLSLSIEGPSKVDISTEELEDGTCRVSYCPTEPGNYIISVKFGEQHVPGSPFSVKVTGEGRVRESITRRRRAPPEASVGTPCDLSLKMPELSISEVTAQVTGPSGQAVSSQILPGQGGSLGVR</sequence>
<evidence type="ECO:0000256" key="4">
    <source>
        <dbReference type="SAM" id="MobiDB-lite"/>
    </source>
</evidence>
<dbReference type="PROSITE" id="PS50194">
    <property type="entry name" value="FILAMIN_REPEAT"/>
    <property type="match status" value="4"/>
</dbReference>
<accession>A0A8K1D427</accession>
<dbReference type="FunFam" id="2.60.40.10:FF:000079">
    <property type="entry name" value="Filamin-B isoform C"/>
    <property type="match status" value="1"/>
</dbReference>
<dbReference type="SMART" id="SM00557">
    <property type="entry name" value="IG_FLMN"/>
    <property type="match status" value="3"/>
</dbReference>
<feature type="repeat" description="Filamin" evidence="3">
    <location>
        <begin position="283"/>
        <end position="352"/>
    </location>
</feature>
<dbReference type="FunFam" id="2.60.40.10:FF:000007">
    <property type="entry name" value="Filamin-B isoform C"/>
    <property type="match status" value="1"/>
</dbReference>
<reference evidence="5" key="1">
    <citation type="submission" date="2019-04" db="EMBL/GenBank/DDBJ databases">
        <title>Genome assembly of Zosterops borbonicus 15179.</title>
        <authorList>
            <person name="Leroy T."/>
            <person name="Anselmetti Y."/>
            <person name="Tilak M.-K."/>
            <person name="Nabholz B."/>
        </authorList>
    </citation>
    <scope>NUCLEOTIDE SEQUENCE</scope>
    <source>
        <strain evidence="5">HGM_15179</strain>
        <tissue evidence="5">Muscle</tissue>
    </source>
</reference>
<keyword evidence="2" id="KW-0677">Repeat</keyword>
<comment type="similarity">
    <text evidence="1">Belongs to the filamin family.</text>
</comment>
<proteinExistence type="inferred from homology"/>